<evidence type="ECO:0000256" key="4">
    <source>
        <dbReference type="ARBA" id="ARBA00022989"/>
    </source>
</evidence>
<reference evidence="9 10" key="1">
    <citation type="submission" date="2019-06" db="EMBL/GenBank/DDBJ databases">
        <title>Genomic Encyclopedia of Archaeal and Bacterial Type Strains, Phase II (KMG-II): from individual species to whole genera.</title>
        <authorList>
            <person name="Goeker M."/>
        </authorList>
    </citation>
    <scope>NUCLEOTIDE SEQUENCE [LARGE SCALE GENOMIC DNA]</scope>
    <source>
        <strain evidence="9 10">DSM 18423</strain>
    </source>
</reference>
<feature type="transmembrane region" description="Helical" evidence="7">
    <location>
        <begin position="114"/>
        <end position="133"/>
    </location>
</feature>
<evidence type="ECO:0000256" key="5">
    <source>
        <dbReference type="ARBA" id="ARBA00023136"/>
    </source>
</evidence>
<keyword evidence="3 7" id="KW-0812">Transmembrane</keyword>
<organism evidence="9 10">
    <name type="scientific">Roseinatronobacter monicus</name>
    <dbReference type="NCBI Taxonomy" id="393481"/>
    <lineage>
        <taxon>Bacteria</taxon>
        <taxon>Pseudomonadati</taxon>
        <taxon>Pseudomonadota</taxon>
        <taxon>Alphaproteobacteria</taxon>
        <taxon>Rhodobacterales</taxon>
        <taxon>Paracoccaceae</taxon>
        <taxon>Roseinatronobacter</taxon>
    </lineage>
</organism>
<evidence type="ECO:0000259" key="8">
    <source>
        <dbReference type="Pfam" id="PF00482"/>
    </source>
</evidence>
<evidence type="ECO:0000256" key="1">
    <source>
        <dbReference type="ARBA" id="ARBA00004651"/>
    </source>
</evidence>
<dbReference type="Pfam" id="PF00482">
    <property type="entry name" value="T2SSF"/>
    <property type="match status" value="1"/>
</dbReference>
<sequence>MTTLMLFLLVTFAVGGVLYALFQPQLQRQDICNRRRAAILSTGAGLPAAPGKSSLDEVLRELETKQKAKQGARPSLRERLRQAGLRWTKARYYGICAAVGAVCAVLIFALWQNVALAVVPAVILGFTLPHFYVNHRRNKRLSAFTEVFPDALDIVIRGVKSGLPLGDCLRIIAAESQEPVKSEFKKLVEDHTFGMTNEEAVHRLFQRMPLPETSFFSIVITIQGRTGGNLSEALGNLSKVLRERKKMREKIKAMSSEAKASASIIAALPFLVSIFVYLTSPEYISLLFTTTLGNVTLVGCALWMFTGVMVMKKMINFDM</sequence>
<accession>A0A543KA70</accession>
<feature type="transmembrane region" description="Helical" evidence="7">
    <location>
        <begin position="284"/>
        <end position="310"/>
    </location>
</feature>
<dbReference type="GO" id="GO:0005886">
    <property type="term" value="C:plasma membrane"/>
    <property type="evidence" value="ECO:0007669"/>
    <property type="project" value="UniProtKB-SubCell"/>
</dbReference>
<evidence type="ECO:0000256" key="7">
    <source>
        <dbReference type="SAM" id="Phobius"/>
    </source>
</evidence>
<evidence type="ECO:0000256" key="2">
    <source>
        <dbReference type="ARBA" id="ARBA00022475"/>
    </source>
</evidence>
<dbReference type="InterPro" id="IPR018076">
    <property type="entry name" value="T2SS_GspF_dom"/>
</dbReference>
<protein>
    <submittedName>
        <fullName evidence="9">Tight adherence protein B</fullName>
    </submittedName>
</protein>
<dbReference type="RefSeq" id="WP_142079758.1">
    <property type="nucleotide sequence ID" value="NZ_VFPT01000001.1"/>
</dbReference>
<keyword evidence="10" id="KW-1185">Reference proteome</keyword>
<dbReference type="Gene3D" id="1.20.81.30">
    <property type="entry name" value="Type II secretion system (T2SS), domain F"/>
    <property type="match status" value="1"/>
</dbReference>
<dbReference type="EMBL" id="VFPT01000001">
    <property type="protein sequence ID" value="TQM91985.1"/>
    <property type="molecule type" value="Genomic_DNA"/>
</dbReference>
<name>A0A543KA70_9RHOB</name>
<dbReference type="OrthoDB" id="9803381at2"/>
<feature type="transmembrane region" description="Helical" evidence="7">
    <location>
        <begin position="260"/>
        <end position="278"/>
    </location>
</feature>
<feature type="domain" description="Type II secretion system protein GspF" evidence="8">
    <location>
        <begin position="152"/>
        <end position="277"/>
    </location>
</feature>
<dbReference type="AlphaFoldDB" id="A0A543KA70"/>
<dbReference type="InterPro" id="IPR042094">
    <property type="entry name" value="T2SS_GspF_sf"/>
</dbReference>
<evidence type="ECO:0000256" key="3">
    <source>
        <dbReference type="ARBA" id="ARBA00022692"/>
    </source>
</evidence>
<comment type="caution">
    <text evidence="9">The sequence shown here is derived from an EMBL/GenBank/DDBJ whole genome shotgun (WGS) entry which is preliminary data.</text>
</comment>
<feature type="coiled-coil region" evidence="6">
    <location>
        <begin position="230"/>
        <end position="257"/>
    </location>
</feature>
<keyword evidence="5 7" id="KW-0472">Membrane</keyword>
<comment type="subcellular location">
    <subcellularLocation>
        <location evidence="1">Cell membrane</location>
        <topology evidence="1">Multi-pass membrane protein</topology>
    </subcellularLocation>
</comment>
<evidence type="ECO:0000313" key="9">
    <source>
        <dbReference type="EMBL" id="TQM91985.1"/>
    </source>
</evidence>
<dbReference type="PANTHER" id="PTHR35007">
    <property type="entry name" value="INTEGRAL MEMBRANE PROTEIN-RELATED"/>
    <property type="match status" value="1"/>
</dbReference>
<feature type="transmembrane region" description="Helical" evidence="7">
    <location>
        <begin position="6"/>
        <end position="26"/>
    </location>
</feature>
<gene>
    <name evidence="9" type="ORF">BD293_0570</name>
</gene>
<evidence type="ECO:0000256" key="6">
    <source>
        <dbReference type="SAM" id="Coils"/>
    </source>
</evidence>
<dbReference type="PANTHER" id="PTHR35007:SF1">
    <property type="entry name" value="PILUS ASSEMBLY PROTEIN"/>
    <property type="match status" value="1"/>
</dbReference>
<keyword evidence="6" id="KW-0175">Coiled coil</keyword>
<feature type="transmembrane region" description="Helical" evidence="7">
    <location>
        <begin position="90"/>
        <end position="108"/>
    </location>
</feature>
<keyword evidence="2" id="KW-1003">Cell membrane</keyword>
<proteinExistence type="predicted"/>
<evidence type="ECO:0000313" key="10">
    <source>
        <dbReference type="Proteomes" id="UP000320582"/>
    </source>
</evidence>
<keyword evidence="4 7" id="KW-1133">Transmembrane helix</keyword>
<dbReference type="Proteomes" id="UP000320582">
    <property type="component" value="Unassembled WGS sequence"/>
</dbReference>